<dbReference type="PANTHER" id="PTHR43694">
    <property type="entry name" value="RIBONUCLEASE J"/>
    <property type="match status" value="1"/>
</dbReference>
<dbReference type="SUPFAM" id="SSF56281">
    <property type="entry name" value="Metallo-hydrolase/oxidoreductase"/>
    <property type="match status" value="1"/>
</dbReference>
<keyword evidence="1 9" id="KW-0963">Cytoplasm</keyword>
<keyword evidence="6 12" id="KW-0862">Zinc</keyword>
<dbReference type="PANTHER" id="PTHR43694:SF1">
    <property type="entry name" value="RIBONUCLEASE J"/>
    <property type="match status" value="1"/>
</dbReference>
<feature type="binding site" evidence="12">
    <location>
        <position position="214"/>
    </location>
    <ligand>
        <name>Zn(2+)</name>
        <dbReference type="ChEBI" id="CHEBI:29105"/>
        <label>1</label>
        <note>catalytic</note>
    </ligand>
</feature>
<dbReference type="Gene3D" id="3.60.15.10">
    <property type="entry name" value="Ribonuclease Z/Hydroxyacylglutathione hydrolase-like"/>
    <property type="match status" value="1"/>
</dbReference>
<dbReference type="InterPro" id="IPR036866">
    <property type="entry name" value="RibonucZ/Hydroxyglut_hydro"/>
</dbReference>
<dbReference type="InterPro" id="IPR011108">
    <property type="entry name" value="RMMBL"/>
</dbReference>
<proteinExistence type="inferred from homology"/>
<feature type="active site" description="Proton donor" evidence="10">
    <location>
        <position position="268"/>
    </location>
</feature>
<evidence type="ECO:0000256" key="1">
    <source>
        <dbReference type="ARBA" id="ARBA00022490"/>
    </source>
</evidence>
<comment type="caution">
    <text evidence="9">Lacks conserved residue(s) required for the propagation of feature annotation.</text>
</comment>
<dbReference type="Proteomes" id="UP000727857">
    <property type="component" value="Unassembled WGS sequence"/>
</dbReference>
<dbReference type="Pfam" id="PF17770">
    <property type="entry name" value="RNase_J_C"/>
    <property type="match status" value="1"/>
</dbReference>
<feature type="domain" description="Metallo-beta-lactamase" evidence="14">
    <location>
        <begin position="93"/>
        <end position="288"/>
    </location>
</feature>
<feature type="binding site" evidence="12">
    <location>
        <position position="151"/>
    </location>
    <ligand>
        <name>Zn(2+)</name>
        <dbReference type="ChEBI" id="CHEBI:29105"/>
        <label>1</label>
        <note>catalytic</note>
    </ligand>
</feature>
<feature type="binding site" evidence="12">
    <location>
        <position position="147"/>
    </location>
    <ligand>
        <name>Zn(2+)</name>
        <dbReference type="ChEBI" id="CHEBI:29105"/>
        <label>1</label>
        <note>catalytic</note>
    </ligand>
</feature>
<comment type="subcellular location">
    <subcellularLocation>
        <location evidence="9">Cytoplasm</location>
    </subcellularLocation>
</comment>
<evidence type="ECO:0000256" key="5">
    <source>
        <dbReference type="ARBA" id="ARBA00022801"/>
    </source>
</evidence>
<dbReference type="InterPro" id="IPR030854">
    <property type="entry name" value="RNase_J_bac"/>
</dbReference>
<feature type="binding site" evidence="12">
    <location>
        <position position="464"/>
    </location>
    <ligand>
        <name>Zn(2+)</name>
        <dbReference type="ChEBI" id="CHEBI:29105"/>
        <label>1</label>
        <note>catalytic</note>
    </ligand>
</feature>
<keyword evidence="8 9" id="KW-0694">RNA-binding</keyword>
<comment type="function">
    <text evidence="9">An RNase that has 5'-3' exonuclease and possibly endonuclease activity. Involved in maturation of rRNA and in some organisms also mRNA maturation and/or decay.</text>
</comment>
<dbReference type="GO" id="GO:0005737">
    <property type="term" value="C:cytoplasm"/>
    <property type="evidence" value="ECO:0007669"/>
    <property type="project" value="UniProtKB-SubCell"/>
</dbReference>
<comment type="caution">
    <text evidence="15">The sequence shown here is derived from an EMBL/GenBank/DDBJ whole genome shotgun (WGS) entry which is preliminary data.</text>
</comment>
<dbReference type="Gene3D" id="3.40.50.10710">
    <property type="entry name" value="Metallo-hydrolase/oxidoreductase"/>
    <property type="match status" value="1"/>
</dbReference>
<dbReference type="Gene3D" id="3.10.20.580">
    <property type="match status" value="1"/>
</dbReference>
<feature type="binding site" evidence="12">
    <location>
        <position position="149"/>
    </location>
    <ligand>
        <name>Zn(2+)</name>
        <dbReference type="ChEBI" id="CHEBI:29105"/>
        <label>1</label>
        <note>catalytic</note>
    </ligand>
</feature>
<dbReference type="Pfam" id="PF07521">
    <property type="entry name" value="RMMBL"/>
    <property type="match status" value="1"/>
</dbReference>
<evidence type="ECO:0000256" key="6">
    <source>
        <dbReference type="ARBA" id="ARBA00022833"/>
    </source>
</evidence>
<dbReference type="Pfam" id="PF00753">
    <property type="entry name" value="Lactamase_B"/>
    <property type="match status" value="1"/>
</dbReference>
<dbReference type="PIRSF" id="PIRSF004803">
    <property type="entry name" value="RnjA"/>
    <property type="match status" value="1"/>
</dbReference>
<feature type="active site" description="Proton acceptor" evidence="10">
    <location>
        <position position="442"/>
    </location>
</feature>
<dbReference type="SMART" id="SM00849">
    <property type="entry name" value="Lactamase_B"/>
    <property type="match status" value="1"/>
</dbReference>
<dbReference type="HAMAP" id="MF_01491">
    <property type="entry name" value="RNase_J_bact"/>
    <property type="match status" value="1"/>
</dbReference>
<keyword evidence="3 12" id="KW-0479">Metal-binding</keyword>
<keyword evidence="9" id="KW-0698">rRNA processing</keyword>
<dbReference type="EMBL" id="JADINF010000171">
    <property type="protein sequence ID" value="MBO8424705.1"/>
    <property type="molecule type" value="Genomic_DNA"/>
</dbReference>
<evidence type="ECO:0000313" key="16">
    <source>
        <dbReference type="Proteomes" id="UP000727857"/>
    </source>
</evidence>
<dbReference type="InterPro" id="IPR004613">
    <property type="entry name" value="RNase_J"/>
</dbReference>
<evidence type="ECO:0000256" key="11">
    <source>
        <dbReference type="PIRSR" id="PIRSR004803-2"/>
    </source>
</evidence>
<gene>
    <name evidence="9" type="primary">rnj</name>
    <name evidence="15" type="ORF">IAB16_06770</name>
</gene>
<feature type="region of interest" description="Disordered" evidence="13">
    <location>
        <begin position="1"/>
        <end position="75"/>
    </location>
</feature>
<evidence type="ECO:0000313" key="15">
    <source>
        <dbReference type="EMBL" id="MBO8424705.1"/>
    </source>
</evidence>
<evidence type="ECO:0000256" key="3">
    <source>
        <dbReference type="ARBA" id="ARBA00022723"/>
    </source>
</evidence>
<keyword evidence="7 9" id="KW-0269">Exonuclease</keyword>
<dbReference type="GO" id="GO:0008270">
    <property type="term" value="F:zinc ion binding"/>
    <property type="evidence" value="ECO:0007669"/>
    <property type="project" value="InterPro"/>
</dbReference>
<dbReference type="GO" id="GO:0006364">
    <property type="term" value="P:rRNA processing"/>
    <property type="evidence" value="ECO:0007669"/>
    <property type="project" value="UniProtKB-UniRule"/>
</dbReference>
<dbReference type="GO" id="GO:0004521">
    <property type="term" value="F:RNA endonuclease activity"/>
    <property type="evidence" value="ECO:0007669"/>
    <property type="project" value="UniProtKB-UniRule"/>
</dbReference>
<keyword evidence="5 9" id="KW-0378">Hydrolase</keyword>
<evidence type="ECO:0000256" key="2">
    <source>
        <dbReference type="ARBA" id="ARBA00022722"/>
    </source>
</evidence>
<feature type="compositionally biased region" description="Basic and acidic residues" evidence="13">
    <location>
        <begin position="1"/>
        <end position="64"/>
    </location>
</feature>
<evidence type="ECO:0000256" key="13">
    <source>
        <dbReference type="SAM" id="MobiDB-lite"/>
    </source>
</evidence>
<dbReference type="NCBIfam" id="TIGR00649">
    <property type="entry name" value="MG423"/>
    <property type="match status" value="1"/>
</dbReference>
<keyword evidence="2 9" id="KW-0540">Nuclease</keyword>
<comment type="cofactor">
    <cofactor evidence="12">
        <name>Zn(2+)</name>
        <dbReference type="ChEBI" id="CHEBI:29105"/>
    </cofactor>
    <text evidence="12">Binds 2 Zn(2+) ions per subunit. It is not clear if Zn(2+) or Mg(2+) is physiologically important.</text>
</comment>
<dbReference type="InterPro" id="IPR041636">
    <property type="entry name" value="RNase_J_C"/>
</dbReference>
<name>A0A940IDQ9_9FIRM</name>
<comment type="subunit">
    <text evidence="9">Homodimer, may be a subunit of the RNA degradosome.</text>
</comment>
<protein>
    <recommendedName>
        <fullName evidence="9">Ribonuclease J</fullName>
        <shortName evidence="9">RNase J</shortName>
        <ecNumber evidence="9">3.1.-.-</ecNumber>
    </recommendedName>
</protein>
<keyword evidence="4 9" id="KW-0255">Endonuclease</keyword>
<dbReference type="GO" id="GO:0004534">
    <property type="term" value="F:5'-3' RNA exonuclease activity"/>
    <property type="evidence" value="ECO:0007669"/>
    <property type="project" value="UniProtKB-UniRule"/>
</dbReference>
<comment type="similarity">
    <text evidence="9">Belongs to the metallo-beta-lactamase superfamily. RNA-metabolizing metallo-beta-lactamase-like family. Bacterial RNase J subfamily.</text>
</comment>
<organism evidence="15 16">
    <name type="scientific">Candidatus Stercoripulliclostridium pullicola</name>
    <dbReference type="NCBI Taxonomy" id="2840953"/>
    <lineage>
        <taxon>Bacteria</taxon>
        <taxon>Bacillati</taxon>
        <taxon>Bacillota</taxon>
        <taxon>Clostridia</taxon>
        <taxon>Eubacteriales</taxon>
        <taxon>Candidatus Stercoripulliclostridium</taxon>
    </lineage>
</organism>
<evidence type="ECO:0000256" key="10">
    <source>
        <dbReference type="PIRSR" id="PIRSR004803-1"/>
    </source>
</evidence>
<feature type="binding site" evidence="11">
    <location>
        <begin position="438"/>
        <end position="442"/>
    </location>
    <ligand>
        <name>substrate</name>
    </ligand>
</feature>
<dbReference type="InterPro" id="IPR001587">
    <property type="entry name" value="RNase_J_CS"/>
</dbReference>
<evidence type="ECO:0000256" key="12">
    <source>
        <dbReference type="PIRSR" id="PIRSR004803-3"/>
    </source>
</evidence>
<accession>A0A940IDQ9</accession>
<evidence type="ECO:0000256" key="8">
    <source>
        <dbReference type="ARBA" id="ARBA00022884"/>
    </source>
</evidence>
<feature type="binding site" evidence="11">
    <location>
        <begin position="306"/>
        <end position="308"/>
    </location>
    <ligand>
        <name>substrate</name>
    </ligand>
</feature>
<dbReference type="InterPro" id="IPR001279">
    <property type="entry name" value="Metallo-B-lactamas"/>
</dbReference>
<evidence type="ECO:0000256" key="4">
    <source>
        <dbReference type="ARBA" id="ARBA00022759"/>
    </source>
</evidence>
<comment type="cofactor">
    <cofactor evidence="12">
        <name>Ca(2+)</name>
        <dbReference type="ChEBI" id="CHEBI:29108"/>
    </cofactor>
    <text evidence="12">Binds 1 Ca(2+) cation per subunit. Seen in 1 crystal structure, it is not clear if it is physiologically important.</text>
</comment>
<feature type="binding site" evidence="12">
    <location>
        <position position="236"/>
    </location>
    <ligand>
        <name>Zn(2+)</name>
        <dbReference type="ChEBI" id="CHEBI:29105"/>
        <label>1</label>
        <note>catalytic</note>
    </ligand>
</feature>
<evidence type="ECO:0000256" key="9">
    <source>
        <dbReference type="HAMAP-Rule" id="MF_01491"/>
    </source>
</evidence>
<feature type="binding site" evidence="12">
    <location>
        <position position="124"/>
    </location>
    <ligand>
        <name>Ca(2+)</name>
        <dbReference type="ChEBI" id="CHEBI:29108"/>
    </ligand>
</feature>
<dbReference type="Pfam" id="PF22505">
    <property type="entry name" value="RNase_J_b_CASP"/>
    <property type="match status" value="1"/>
</dbReference>
<dbReference type="InterPro" id="IPR055132">
    <property type="entry name" value="RNase_J_b_CASP"/>
</dbReference>
<reference evidence="15" key="1">
    <citation type="submission" date="2020-10" db="EMBL/GenBank/DDBJ databases">
        <authorList>
            <person name="Gilroy R."/>
        </authorList>
    </citation>
    <scope>NUCLEOTIDE SEQUENCE</scope>
    <source>
        <strain evidence="15">517</strain>
    </source>
</reference>
<dbReference type="GO" id="GO:0003723">
    <property type="term" value="F:RNA binding"/>
    <property type="evidence" value="ECO:0007669"/>
    <property type="project" value="UniProtKB-UniRule"/>
</dbReference>
<reference evidence="15" key="2">
    <citation type="journal article" date="2021" name="PeerJ">
        <title>Extensive microbial diversity within the chicken gut microbiome revealed by metagenomics and culture.</title>
        <authorList>
            <person name="Gilroy R."/>
            <person name="Ravi A."/>
            <person name="Getino M."/>
            <person name="Pursley I."/>
            <person name="Horton D.L."/>
            <person name="Alikhan N.F."/>
            <person name="Baker D."/>
            <person name="Gharbi K."/>
            <person name="Hall N."/>
            <person name="Watson M."/>
            <person name="Adriaenssens E.M."/>
            <person name="Foster-Nyarko E."/>
            <person name="Jarju S."/>
            <person name="Secka A."/>
            <person name="Antonio M."/>
            <person name="Oren A."/>
            <person name="Chaudhuri R.R."/>
            <person name="La Ragione R."/>
            <person name="Hildebrand F."/>
            <person name="Pallen M.J."/>
        </authorList>
    </citation>
    <scope>NUCLEOTIDE SEQUENCE</scope>
    <source>
        <strain evidence="15">517</strain>
    </source>
</reference>
<feature type="binding site" evidence="12">
    <location>
        <position position="122"/>
    </location>
    <ligand>
        <name>Ca(2+)</name>
        <dbReference type="ChEBI" id="CHEBI:29108"/>
    </ligand>
</feature>
<sequence>MAKTDKKERNKDKIKDEKNSRRGSGRGEPKGESRKERAQSETGKKLRGKAKERNADVKENDVKAKGKARSGGRKHGRNGQLKLIFLGGVGEIGKNMTALEYGDTVIVVDAGMAFPDNEITPGIDSIIPDYTYLEENRSKVKAVLLTHAHEDHLGGLPYFLKDFPVPVYGSNVSCAFLEHKLRRNKFKEASCRVVEDGEIVEIGPFKVEFVAVTHSVAGSLALSIETPEGVVFFTGDFKIDHTPVDGRHIALTRIAEIGKRGVKLLLQDSTNAERRGYTMSESAVGKSLDAVFNDNRANRIIVATFASNIHRVQQIIDVAIKYGRKIALNGKSMQYMTEIAQKIKELRFPQDKMIDFDKVSGVPYDKVCIIATGTQGEPESALTRMSQDDFKKIVIGENDTVILSASPIPGNERSIYKVINNLCKKGAKVIYESLYEVHSSGHACQEELKMMMALLKPEYFIPVHGEYRHLKKHAELAETMGIPRENILIPELGYCVEVGERGLRRLDNVKSGAVMLVGDTEEGEETLIDRRKIASEGIVIAVVNVPDDEDTEGSIDILCKGTQIPDKLLGEIKSAVQYKIAGGDFRELTAEDMNKSVRKTMTKMFYNRLKRCPLIVPIIITS</sequence>
<dbReference type="AlphaFoldDB" id="A0A940IDQ9"/>
<dbReference type="PROSITE" id="PS01292">
    <property type="entry name" value="UPF0036"/>
    <property type="match status" value="1"/>
</dbReference>
<feature type="binding site" evidence="12">
    <location>
        <position position="152"/>
    </location>
    <ligand>
        <name>Zn(2+)</name>
        <dbReference type="ChEBI" id="CHEBI:29105"/>
        <label>1</label>
        <note>catalytic</note>
    </ligand>
</feature>
<dbReference type="EC" id="3.1.-.-" evidence="9"/>
<dbReference type="CDD" id="cd07714">
    <property type="entry name" value="RNaseJ_MBL-fold"/>
    <property type="match status" value="1"/>
</dbReference>
<evidence type="ECO:0000259" key="14">
    <source>
        <dbReference type="SMART" id="SM00849"/>
    </source>
</evidence>
<feature type="compositionally biased region" description="Basic residues" evidence="13">
    <location>
        <begin position="65"/>
        <end position="75"/>
    </location>
</feature>
<dbReference type="InterPro" id="IPR042173">
    <property type="entry name" value="RNase_J_2"/>
</dbReference>
<keyword evidence="12" id="KW-0106">Calcium</keyword>
<evidence type="ECO:0000256" key="7">
    <source>
        <dbReference type="ARBA" id="ARBA00022839"/>
    </source>
</evidence>